<dbReference type="OrthoDB" id="196264at2759"/>
<keyword evidence="5" id="KW-1003">Cell membrane</keyword>
<gene>
    <name evidence="15" type="ORF">SARC_14272</name>
</gene>
<evidence type="ECO:0000256" key="2">
    <source>
        <dbReference type="ARBA" id="ARBA00004651"/>
    </source>
</evidence>
<evidence type="ECO:0000256" key="12">
    <source>
        <dbReference type="ARBA" id="ARBA00023201"/>
    </source>
</evidence>
<evidence type="ECO:0000256" key="1">
    <source>
        <dbReference type="ARBA" id="ARBA00004195"/>
    </source>
</evidence>
<keyword evidence="11 13" id="KW-0472">Membrane</keyword>
<dbReference type="Proteomes" id="UP000054560">
    <property type="component" value="Unassembled WGS sequence"/>
</dbReference>
<evidence type="ECO:0000256" key="7">
    <source>
        <dbReference type="ARBA" id="ARBA00022753"/>
    </source>
</evidence>
<evidence type="ECO:0000256" key="8">
    <source>
        <dbReference type="ARBA" id="ARBA00022989"/>
    </source>
</evidence>
<dbReference type="InterPro" id="IPR018422">
    <property type="entry name" value="Cation/H_exchanger_CPA1"/>
</dbReference>
<keyword evidence="12" id="KW-0739">Sodium transport</keyword>
<keyword evidence="16" id="KW-1185">Reference proteome</keyword>
<evidence type="ECO:0000259" key="14">
    <source>
        <dbReference type="Pfam" id="PF00999"/>
    </source>
</evidence>
<dbReference type="GO" id="GO:0051453">
    <property type="term" value="P:regulation of intracellular pH"/>
    <property type="evidence" value="ECO:0007669"/>
    <property type="project" value="TreeGrafter"/>
</dbReference>
<dbReference type="PRINTS" id="PR01084">
    <property type="entry name" value="NAHEXCHNGR"/>
</dbReference>
<feature type="non-terminal residue" evidence="15">
    <location>
        <position position="250"/>
    </location>
</feature>
<keyword evidence="7" id="KW-0967">Endosome</keyword>
<comment type="similarity">
    <text evidence="3">Belongs to the monovalent cation:proton antiporter 1 (CPA1) transporter (TC 2.A.36) family.</text>
</comment>
<dbReference type="AlphaFoldDB" id="A0A0L0F8X4"/>
<evidence type="ECO:0000256" key="4">
    <source>
        <dbReference type="ARBA" id="ARBA00022448"/>
    </source>
</evidence>
<keyword evidence="10" id="KW-0406">Ion transport</keyword>
<feature type="transmembrane region" description="Helical" evidence="13">
    <location>
        <begin position="170"/>
        <end position="187"/>
    </location>
</feature>
<evidence type="ECO:0000256" key="5">
    <source>
        <dbReference type="ARBA" id="ARBA00022475"/>
    </source>
</evidence>
<dbReference type="STRING" id="667725.A0A0L0F8X4"/>
<evidence type="ECO:0000256" key="3">
    <source>
        <dbReference type="ARBA" id="ARBA00007367"/>
    </source>
</evidence>
<keyword evidence="6 13" id="KW-0812">Transmembrane</keyword>
<dbReference type="GO" id="GO:0098719">
    <property type="term" value="P:sodium ion import across plasma membrane"/>
    <property type="evidence" value="ECO:0007669"/>
    <property type="project" value="TreeGrafter"/>
</dbReference>
<evidence type="ECO:0000256" key="10">
    <source>
        <dbReference type="ARBA" id="ARBA00023065"/>
    </source>
</evidence>
<organism evidence="15 16">
    <name type="scientific">Sphaeroforma arctica JP610</name>
    <dbReference type="NCBI Taxonomy" id="667725"/>
    <lineage>
        <taxon>Eukaryota</taxon>
        <taxon>Ichthyosporea</taxon>
        <taxon>Ichthyophonida</taxon>
        <taxon>Sphaeroforma</taxon>
    </lineage>
</organism>
<dbReference type="GO" id="GO:0015386">
    <property type="term" value="F:potassium:proton antiporter activity"/>
    <property type="evidence" value="ECO:0007669"/>
    <property type="project" value="TreeGrafter"/>
</dbReference>
<evidence type="ECO:0000256" key="13">
    <source>
        <dbReference type="SAM" id="Phobius"/>
    </source>
</evidence>
<dbReference type="PANTHER" id="PTHR10110">
    <property type="entry name" value="SODIUM/HYDROGEN EXCHANGER"/>
    <property type="match status" value="1"/>
</dbReference>
<dbReference type="InterPro" id="IPR004709">
    <property type="entry name" value="NaH_exchanger"/>
</dbReference>
<comment type="subcellular location">
    <subcellularLocation>
        <location evidence="2">Cell membrane</location>
        <topology evidence="2">Multi-pass membrane protein</topology>
    </subcellularLocation>
    <subcellularLocation>
        <location evidence="1">Recycling endosome membrane</location>
        <topology evidence="1">Multi-pass membrane protein</topology>
    </subcellularLocation>
</comment>
<evidence type="ECO:0000313" key="16">
    <source>
        <dbReference type="Proteomes" id="UP000054560"/>
    </source>
</evidence>
<evidence type="ECO:0000256" key="11">
    <source>
        <dbReference type="ARBA" id="ARBA00023136"/>
    </source>
</evidence>
<feature type="transmembrane region" description="Helical" evidence="13">
    <location>
        <begin position="128"/>
        <end position="150"/>
    </location>
</feature>
<dbReference type="GO" id="GO:0015385">
    <property type="term" value="F:sodium:proton antiporter activity"/>
    <property type="evidence" value="ECO:0007669"/>
    <property type="project" value="InterPro"/>
</dbReference>
<dbReference type="GO" id="GO:0005886">
    <property type="term" value="C:plasma membrane"/>
    <property type="evidence" value="ECO:0007669"/>
    <property type="project" value="UniProtKB-SubCell"/>
</dbReference>
<reference evidence="15 16" key="1">
    <citation type="submission" date="2011-02" db="EMBL/GenBank/DDBJ databases">
        <title>The Genome Sequence of Sphaeroforma arctica JP610.</title>
        <authorList>
            <consortium name="The Broad Institute Genome Sequencing Platform"/>
            <person name="Russ C."/>
            <person name="Cuomo C."/>
            <person name="Young S.K."/>
            <person name="Zeng Q."/>
            <person name="Gargeya S."/>
            <person name="Alvarado L."/>
            <person name="Berlin A."/>
            <person name="Chapman S.B."/>
            <person name="Chen Z."/>
            <person name="Freedman E."/>
            <person name="Gellesch M."/>
            <person name="Goldberg J."/>
            <person name="Griggs A."/>
            <person name="Gujja S."/>
            <person name="Heilman E."/>
            <person name="Heiman D."/>
            <person name="Howarth C."/>
            <person name="Mehta T."/>
            <person name="Neiman D."/>
            <person name="Pearson M."/>
            <person name="Roberts A."/>
            <person name="Saif S."/>
            <person name="Shea T."/>
            <person name="Shenoy N."/>
            <person name="Sisk P."/>
            <person name="Stolte C."/>
            <person name="Sykes S."/>
            <person name="White J."/>
            <person name="Yandava C."/>
            <person name="Burger G."/>
            <person name="Gray M.W."/>
            <person name="Holland P.W.H."/>
            <person name="King N."/>
            <person name="Lang F.B.F."/>
            <person name="Roger A.J."/>
            <person name="Ruiz-Trillo I."/>
            <person name="Haas B."/>
            <person name="Nusbaum C."/>
            <person name="Birren B."/>
        </authorList>
    </citation>
    <scope>NUCLEOTIDE SEQUENCE [LARGE SCALE GENOMIC DNA]</scope>
    <source>
        <strain evidence="15 16">JP610</strain>
    </source>
</reference>
<feature type="domain" description="Cation/H+ exchanger transmembrane" evidence="14">
    <location>
        <begin position="138"/>
        <end position="250"/>
    </location>
</feature>
<dbReference type="InterPro" id="IPR006153">
    <property type="entry name" value="Cation/H_exchanger_TM"/>
</dbReference>
<feature type="transmembrane region" description="Helical" evidence="13">
    <location>
        <begin position="199"/>
        <end position="224"/>
    </location>
</feature>
<dbReference type="PRINTS" id="PR01088">
    <property type="entry name" value="NAHEXCHNGR6"/>
</dbReference>
<dbReference type="eggNOG" id="KOG1965">
    <property type="taxonomic scope" value="Eukaryota"/>
</dbReference>
<name>A0A0L0F8X4_9EUKA</name>
<sequence>MNIFETWRQEEDATEGPEAVAVAGNEGEMTSQQEGFAIGEQINKITDDIAEETHAVQSTAVLLGVSLLILTIVTIWQFKRCRVRFIHETGMSIVYETTNRNCTFDFGLSIEAFDVLGGRTSSFLITSIHPVCAASLSAITAAGIIAGAIIHYSSSDTKELEASTTFEPALFFYMLLPPIIFAAGYQVQKKHFFRNIGPILLFAFAGTIISTLFIGFATYFIVWLDINSLYDVLGIHDCLQFGALISAVDP</sequence>
<dbReference type="PANTHER" id="PTHR10110:SF187">
    <property type="entry name" value="SODIUM_HYDROGEN EXCHANGER"/>
    <property type="match status" value="1"/>
</dbReference>
<dbReference type="GeneID" id="25914776"/>
<evidence type="ECO:0000256" key="9">
    <source>
        <dbReference type="ARBA" id="ARBA00023053"/>
    </source>
</evidence>
<protein>
    <recommendedName>
        <fullName evidence="14">Cation/H+ exchanger transmembrane domain-containing protein</fullName>
    </recommendedName>
</protein>
<keyword evidence="4" id="KW-0813">Transport</keyword>
<proteinExistence type="inferred from homology"/>
<accession>A0A0L0F8X4</accession>
<evidence type="ECO:0000313" key="15">
    <source>
        <dbReference type="EMBL" id="KNC73169.1"/>
    </source>
</evidence>
<dbReference type="GO" id="GO:0055038">
    <property type="term" value="C:recycling endosome membrane"/>
    <property type="evidence" value="ECO:0007669"/>
    <property type="project" value="UniProtKB-SubCell"/>
</dbReference>
<dbReference type="InterPro" id="IPR002090">
    <property type="entry name" value="NHE-6/7/9"/>
</dbReference>
<dbReference type="EMBL" id="KQ245978">
    <property type="protein sequence ID" value="KNC73169.1"/>
    <property type="molecule type" value="Genomic_DNA"/>
</dbReference>
<feature type="transmembrane region" description="Helical" evidence="13">
    <location>
        <begin position="60"/>
        <end position="78"/>
    </location>
</feature>
<keyword evidence="8 13" id="KW-1133">Transmembrane helix</keyword>
<keyword evidence="9" id="KW-0915">Sodium</keyword>
<dbReference type="Pfam" id="PF00999">
    <property type="entry name" value="Na_H_Exchanger"/>
    <property type="match status" value="1"/>
</dbReference>
<evidence type="ECO:0000256" key="6">
    <source>
        <dbReference type="ARBA" id="ARBA00022692"/>
    </source>
</evidence>
<dbReference type="RefSeq" id="XP_014147071.1">
    <property type="nucleotide sequence ID" value="XM_014291596.1"/>
</dbReference>